<feature type="transmembrane region" description="Helical" evidence="2">
    <location>
        <begin position="48"/>
        <end position="68"/>
    </location>
</feature>
<keyword evidence="2" id="KW-0472">Membrane</keyword>
<keyword evidence="5" id="KW-1185">Reference proteome</keyword>
<proteinExistence type="predicted"/>
<evidence type="ECO:0000259" key="3">
    <source>
        <dbReference type="Pfam" id="PF07859"/>
    </source>
</evidence>
<dbReference type="PANTHER" id="PTHR48081">
    <property type="entry name" value="AB HYDROLASE SUPERFAMILY PROTEIN C4A8.06C"/>
    <property type="match status" value="1"/>
</dbReference>
<dbReference type="Pfam" id="PF07859">
    <property type="entry name" value="Abhydrolase_3"/>
    <property type="match status" value="1"/>
</dbReference>
<reference evidence="4 5" key="1">
    <citation type="submission" date="2021-06" db="EMBL/GenBank/DDBJ databases">
        <authorList>
            <person name="Kallberg Y."/>
            <person name="Tangrot J."/>
            <person name="Rosling A."/>
        </authorList>
    </citation>
    <scope>NUCLEOTIDE SEQUENCE [LARGE SCALE GENOMIC DNA]</scope>
    <source>
        <strain evidence="4 5">120-4 pot B 10/14</strain>
    </source>
</reference>
<feature type="domain" description="Alpha/beta hydrolase fold-3" evidence="3">
    <location>
        <begin position="443"/>
        <end position="564"/>
    </location>
</feature>
<name>A0ABN7UUV9_GIGMA</name>
<feature type="non-terminal residue" evidence="4">
    <location>
        <position position="614"/>
    </location>
</feature>
<dbReference type="Proteomes" id="UP000789901">
    <property type="component" value="Unassembled WGS sequence"/>
</dbReference>
<evidence type="ECO:0000256" key="2">
    <source>
        <dbReference type="SAM" id="Phobius"/>
    </source>
</evidence>
<keyword evidence="2" id="KW-1133">Transmembrane helix</keyword>
<dbReference type="InterPro" id="IPR013094">
    <property type="entry name" value="AB_hydrolase_3"/>
</dbReference>
<evidence type="ECO:0000313" key="4">
    <source>
        <dbReference type="EMBL" id="CAG8676911.1"/>
    </source>
</evidence>
<dbReference type="PANTHER" id="PTHR48081:SF8">
    <property type="entry name" value="ALPHA_BETA HYDROLASE FOLD-3 DOMAIN-CONTAINING PROTEIN-RELATED"/>
    <property type="match status" value="1"/>
</dbReference>
<accession>A0ABN7UUV9</accession>
<comment type="caution">
    <text evidence="4">The sequence shown here is derived from an EMBL/GenBank/DDBJ whole genome shotgun (WGS) entry which is preliminary data.</text>
</comment>
<protein>
    <submittedName>
        <fullName evidence="4">36416_t:CDS:1</fullName>
    </submittedName>
</protein>
<dbReference type="InterPro" id="IPR029058">
    <property type="entry name" value="AB_hydrolase_fold"/>
</dbReference>
<sequence>MVSQNISSEQCSALTYLQVVANFFYRQALMGFLLWRLKQIEYSLWDRWISFGLFTARTILNLAFFGYLNPKLLSKSETSILTCDSASEIGALPIYLSFVGIDFIIDSFVTIRLVQILTEGNRSAAEVNSIIGRKPTTKRTLFTAVMYWNFLRLTIDFFFNAITVIIAVGNSSINYSVLYGLMCFVTITQSYLITVDAEIVKVIEGSSENPPNIEWLNSIIDDGIGTRDVPSSSSSTSRSISMYQKIIKPWVPSTSTTTRRSQYTPPSAWIRESMLGQRQTGSFQLDKGKIVVVSMQRLSFFEWANMVTGVDDNYRMPLLKTIPNVLSTSVNRVVKGKPRPTWNYKFHIGFNLFKSMLTATFDRPIEEVQLISNSTKISPPPDISINENLELSDNYRAIAQIHLEKFLDKYDDVLDPKWKDTNGQELIGEWVYYNNLPKKHPVVLLLHGGYFCMGGTKMIRSFSIEIAKLCKAKVFGVDYRLSPQHQFPAALCDVIAAYLYLISPGEDAGFEPIDPKRIVIMGESAGGGLAMAMTLFLRDAGLPLPCGIVGWSPWVDLTHSMPSSLDPNLIGLDLLCPMTMYRPKPRVSSPAWVQYQEDSQKLADQIKEKKPSII</sequence>
<feature type="transmembrane region" description="Helical" evidence="2">
    <location>
        <begin position="15"/>
        <end position="36"/>
    </location>
</feature>
<organism evidence="4 5">
    <name type="scientific">Gigaspora margarita</name>
    <dbReference type="NCBI Taxonomy" id="4874"/>
    <lineage>
        <taxon>Eukaryota</taxon>
        <taxon>Fungi</taxon>
        <taxon>Fungi incertae sedis</taxon>
        <taxon>Mucoromycota</taxon>
        <taxon>Glomeromycotina</taxon>
        <taxon>Glomeromycetes</taxon>
        <taxon>Diversisporales</taxon>
        <taxon>Gigasporaceae</taxon>
        <taxon>Gigaspora</taxon>
    </lineage>
</organism>
<dbReference type="EMBL" id="CAJVQB010006087">
    <property type="protein sequence ID" value="CAG8676911.1"/>
    <property type="molecule type" value="Genomic_DNA"/>
</dbReference>
<evidence type="ECO:0000256" key="1">
    <source>
        <dbReference type="ARBA" id="ARBA00022801"/>
    </source>
</evidence>
<gene>
    <name evidence="4" type="ORF">GMARGA_LOCUS10743</name>
</gene>
<evidence type="ECO:0000313" key="5">
    <source>
        <dbReference type="Proteomes" id="UP000789901"/>
    </source>
</evidence>
<keyword evidence="1" id="KW-0378">Hydrolase</keyword>
<keyword evidence="2" id="KW-0812">Transmembrane</keyword>
<dbReference type="InterPro" id="IPR050300">
    <property type="entry name" value="GDXG_lipolytic_enzyme"/>
</dbReference>
<dbReference type="SUPFAM" id="SSF53474">
    <property type="entry name" value="alpha/beta-Hydrolases"/>
    <property type="match status" value="1"/>
</dbReference>
<feature type="transmembrane region" description="Helical" evidence="2">
    <location>
        <begin position="94"/>
        <end position="114"/>
    </location>
</feature>
<dbReference type="Gene3D" id="3.40.50.1820">
    <property type="entry name" value="alpha/beta hydrolase"/>
    <property type="match status" value="1"/>
</dbReference>